<dbReference type="Pfam" id="PF03382">
    <property type="entry name" value="DUF285"/>
    <property type="match status" value="1"/>
</dbReference>
<evidence type="ECO:0000313" key="3">
    <source>
        <dbReference type="Proteomes" id="UP000266841"/>
    </source>
</evidence>
<feature type="region of interest" description="Disordered" evidence="1">
    <location>
        <begin position="222"/>
        <end position="260"/>
    </location>
</feature>
<name>K0RCY6_THAOC</name>
<dbReference type="InterPro" id="IPR005046">
    <property type="entry name" value="DUF285"/>
</dbReference>
<comment type="caution">
    <text evidence="2">The sequence shown here is derived from an EMBL/GenBank/DDBJ whole genome shotgun (WGS) entry which is preliminary data.</text>
</comment>
<feature type="compositionally biased region" description="Basic residues" evidence="1">
    <location>
        <begin position="226"/>
        <end position="245"/>
    </location>
</feature>
<keyword evidence="3" id="KW-1185">Reference proteome</keyword>
<evidence type="ECO:0000313" key="2">
    <source>
        <dbReference type="EMBL" id="EJK51563.1"/>
    </source>
</evidence>
<dbReference type="EMBL" id="AGNL01041436">
    <property type="protein sequence ID" value="EJK51563.1"/>
    <property type="molecule type" value="Genomic_DNA"/>
</dbReference>
<dbReference type="OrthoDB" id="198852at2759"/>
<evidence type="ECO:0008006" key="4">
    <source>
        <dbReference type="Google" id="ProtNLM"/>
    </source>
</evidence>
<evidence type="ECO:0000256" key="1">
    <source>
        <dbReference type="SAM" id="MobiDB-lite"/>
    </source>
</evidence>
<accession>K0RCY6</accession>
<organism evidence="2 3">
    <name type="scientific">Thalassiosira oceanica</name>
    <name type="common">Marine diatom</name>
    <dbReference type="NCBI Taxonomy" id="159749"/>
    <lineage>
        <taxon>Eukaryota</taxon>
        <taxon>Sar</taxon>
        <taxon>Stramenopiles</taxon>
        <taxon>Ochrophyta</taxon>
        <taxon>Bacillariophyta</taxon>
        <taxon>Coscinodiscophyceae</taxon>
        <taxon>Thalassiosirophycidae</taxon>
        <taxon>Thalassiosirales</taxon>
        <taxon>Thalassiosiraceae</taxon>
        <taxon>Thalassiosira</taxon>
    </lineage>
</organism>
<reference evidence="2 3" key="1">
    <citation type="journal article" date="2012" name="Genome Biol.">
        <title>Genome and low-iron response of an oceanic diatom adapted to chronic iron limitation.</title>
        <authorList>
            <person name="Lommer M."/>
            <person name="Specht M."/>
            <person name="Roy A.S."/>
            <person name="Kraemer L."/>
            <person name="Andreson R."/>
            <person name="Gutowska M.A."/>
            <person name="Wolf J."/>
            <person name="Bergner S.V."/>
            <person name="Schilhabel M.B."/>
            <person name="Klostermeier U.C."/>
            <person name="Beiko R.G."/>
            <person name="Rosenstiel P."/>
            <person name="Hippler M."/>
            <person name="Laroche J."/>
        </authorList>
    </citation>
    <scope>NUCLEOTIDE SEQUENCE [LARGE SCALE GENOMIC DNA]</scope>
    <source>
        <strain evidence="2 3">CCMP1005</strain>
    </source>
</reference>
<sequence>MNGAVGYVRAIRYEHKDGPNHETDDGLQNAYYVVEFPDSSLPDSLVEGIDRHTVGREVVEVDGVTRNKHPFQNVIVYMRPKDSKHKTPGSELVAFSRVTKLEYLAIGNSCDTIDCTMLYNIGKSNAYYKRRAFLSSLKQKALTTQQLTKHNISLLDKDEVKTYEGAAHAYQPTMLVHKCALVALAIFGSRGVDAENTGLHGTTTSSTELDAPSKAALLAQANAKPGRVRGLKHRNKRSKASKKAKSNSEGPCTTSPVPKGQFRTNEELRLQSGSILNKIALQLATPVRTMIGDWDVSCVASFRSLFRDGVTFGSIPGGDTFNEPINWDTAAMFTGAKAFNQQLPSFDTAKVTNMLGMFDTATAFNQPLTFDTSKVVNMIKMFFQAAAFNQPLSFDASKVTTMEFMFWGAEAFNQDLCNFGEYFDQLRPYYMFENSGCSNTSDPVSSNGPWCAVTTCPDP</sequence>
<gene>
    <name evidence="2" type="ORF">THAOC_29254</name>
</gene>
<dbReference type="Proteomes" id="UP000266841">
    <property type="component" value="Unassembled WGS sequence"/>
</dbReference>
<dbReference type="eggNOG" id="ENOG502SVS8">
    <property type="taxonomic scope" value="Eukaryota"/>
</dbReference>
<proteinExistence type="predicted"/>
<dbReference type="AlphaFoldDB" id="K0RCY6"/>
<protein>
    <recommendedName>
        <fullName evidence="4">BspA family leucine-rich repeat surface protein</fullName>
    </recommendedName>
</protein>